<feature type="compositionally biased region" description="Polar residues" evidence="1">
    <location>
        <begin position="97"/>
        <end position="109"/>
    </location>
</feature>
<dbReference type="OrthoDB" id="2523494at2759"/>
<dbReference type="AlphaFoldDB" id="A0A2T0A2J7"/>
<feature type="region of interest" description="Disordered" evidence="1">
    <location>
        <begin position="255"/>
        <end position="296"/>
    </location>
</feature>
<accession>A0A2T0A2J7</accession>
<reference evidence="2 3" key="1">
    <citation type="journal article" date="2018" name="Elife">
        <title>Functional genomics of lipid metabolism in the oleaginous yeast Rhodosporidium toruloides.</title>
        <authorList>
            <person name="Coradetti S.T."/>
            <person name="Pinel D."/>
            <person name="Geiselman G."/>
            <person name="Ito M."/>
            <person name="Mondo S."/>
            <person name="Reilly M.C."/>
            <person name="Cheng Y.F."/>
            <person name="Bauer S."/>
            <person name="Grigoriev I."/>
            <person name="Gladden J.M."/>
            <person name="Simmons B.A."/>
            <person name="Brem R."/>
            <person name="Arkin A.P."/>
            <person name="Skerker J.M."/>
        </authorList>
    </citation>
    <scope>NUCLEOTIDE SEQUENCE [LARGE SCALE GENOMIC DNA]</scope>
    <source>
        <strain evidence="2 3">NBRC 0880</strain>
    </source>
</reference>
<evidence type="ECO:0000256" key="1">
    <source>
        <dbReference type="SAM" id="MobiDB-lite"/>
    </source>
</evidence>
<gene>
    <name evidence="2" type="ORF">AAT19DRAFT_9576</name>
</gene>
<feature type="region of interest" description="Disordered" evidence="1">
    <location>
        <begin position="67"/>
        <end position="161"/>
    </location>
</feature>
<organism evidence="2 3">
    <name type="scientific">Rhodotorula toruloides</name>
    <name type="common">Yeast</name>
    <name type="synonym">Rhodosporidium toruloides</name>
    <dbReference type="NCBI Taxonomy" id="5286"/>
    <lineage>
        <taxon>Eukaryota</taxon>
        <taxon>Fungi</taxon>
        <taxon>Dikarya</taxon>
        <taxon>Basidiomycota</taxon>
        <taxon>Pucciniomycotina</taxon>
        <taxon>Microbotryomycetes</taxon>
        <taxon>Sporidiobolales</taxon>
        <taxon>Sporidiobolaceae</taxon>
        <taxon>Rhodotorula</taxon>
    </lineage>
</organism>
<protein>
    <submittedName>
        <fullName evidence="2">Uncharacterized protein</fullName>
    </submittedName>
</protein>
<name>A0A2T0A2J7_RHOTO</name>
<sequence>MDCTLSLSLSRLSLSSVVSIRDCTVTLELGMLPATDEAFVGLRMKVAQWAKEGGFEVRVVRAPDVNLTPRSSRSCSTALPTRQPSPAASSALDRPRSTSLPIPAPSTSHLLPARPKKRYSAPSASHDYDFDSHVRKKSRSPPDDEENRWTEQEKEEEDDGLSECWQFVSRKKVEAEWSPGFYVRQFALLRSIAPLYPFPCPSFSKHETALLSFAPDPDSLPPLPERVGYEEDERWGRHEARERLAVEWVFREKVGRGRTSPQRAKSSSPPRSPSHNPSTTPSGLTSAPYRNLSTPVTPCARRMSMLVGRY</sequence>
<evidence type="ECO:0000313" key="3">
    <source>
        <dbReference type="Proteomes" id="UP000239560"/>
    </source>
</evidence>
<comment type="caution">
    <text evidence="2">The sequence shown here is derived from an EMBL/GenBank/DDBJ whole genome shotgun (WGS) entry which is preliminary data.</text>
</comment>
<proteinExistence type="predicted"/>
<dbReference type="Proteomes" id="UP000239560">
    <property type="component" value="Unassembled WGS sequence"/>
</dbReference>
<feature type="compositionally biased region" description="Low complexity" evidence="1">
    <location>
        <begin position="260"/>
        <end position="282"/>
    </location>
</feature>
<dbReference type="EMBL" id="LCTV02000010">
    <property type="protein sequence ID" value="PRQ72237.1"/>
    <property type="molecule type" value="Genomic_DNA"/>
</dbReference>
<feature type="compositionally biased region" description="Polar residues" evidence="1">
    <location>
        <begin position="68"/>
        <end position="88"/>
    </location>
</feature>
<evidence type="ECO:0000313" key="2">
    <source>
        <dbReference type="EMBL" id="PRQ72237.1"/>
    </source>
</evidence>